<sequence length="276" mass="31901">MTQSQYVPVNRNSENKTFTKNLNAYINALPEDELASLIQTASSTCISHMHLVTDETLEKRKPSDFFENECMFVPKKYAQIFREKLPTILPSPFEDRYKTATFAMENDSVSFIINFYEDTSCDNVLVTVSRTSKTIGNLEQHLVKYIDPLFRSKKIRCCIRLTDDLKSKYIQRMLGDWIEGRVHEVFGNINFSITHFECEFLNHLRNTGNAMQAKLAKTNDTFTGDSLWQSVHMLVVYNSQNGVWIIVQILAVTTITMNMFYIQHASIIVIKLCVDY</sequence>
<name>A0A8S3SM48_MYTED</name>
<accession>A0A8S3SM48</accession>
<keyword evidence="1" id="KW-0812">Transmembrane</keyword>
<feature type="transmembrane region" description="Helical" evidence="1">
    <location>
        <begin position="242"/>
        <end position="262"/>
    </location>
</feature>
<dbReference type="EMBL" id="CAJPWZ010001706">
    <property type="protein sequence ID" value="CAG2221896.1"/>
    <property type="molecule type" value="Genomic_DNA"/>
</dbReference>
<dbReference type="AlphaFoldDB" id="A0A8S3SM48"/>
<evidence type="ECO:0000313" key="2">
    <source>
        <dbReference type="EMBL" id="CAG2221896.1"/>
    </source>
</evidence>
<keyword evidence="3" id="KW-1185">Reference proteome</keyword>
<proteinExistence type="predicted"/>
<evidence type="ECO:0000256" key="1">
    <source>
        <dbReference type="SAM" id="Phobius"/>
    </source>
</evidence>
<keyword evidence="1" id="KW-1133">Transmembrane helix</keyword>
<keyword evidence="1" id="KW-0472">Membrane</keyword>
<comment type="caution">
    <text evidence="2">The sequence shown here is derived from an EMBL/GenBank/DDBJ whole genome shotgun (WGS) entry which is preliminary data.</text>
</comment>
<organism evidence="2 3">
    <name type="scientific">Mytilus edulis</name>
    <name type="common">Blue mussel</name>
    <dbReference type="NCBI Taxonomy" id="6550"/>
    <lineage>
        <taxon>Eukaryota</taxon>
        <taxon>Metazoa</taxon>
        <taxon>Spiralia</taxon>
        <taxon>Lophotrochozoa</taxon>
        <taxon>Mollusca</taxon>
        <taxon>Bivalvia</taxon>
        <taxon>Autobranchia</taxon>
        <taxon>Pteriomorphia</taxon>
        <taxon>Mytilida</taxon>
        <taxon>Mytiloidea</taxon>
        <taxon>Mytilidae</taxon>
        <taxon>Mytilinae</taxon>
        <taxon>Mytilus</taxon>
    </lineage>
</organism>
<protein>
    <submittedName>
        <fullName evidence="2">Uncharacterized protein</fullName>
    </submittedName>
</protein>
<evidence type="ECO:0000313" key="3">
    <source>
        <dbReference type="Proteomes" id="UP000683360"/>
    </source>
</evidence>
<dbReference type="Proteomes" id="UP000683360">
    <property type="component" value="Unassembled WGS sequence"/>
</dbReference>
<gene>
    <name evidence="2" type="ORF">MEDL_35294</name>
</gene>
<reference evidence="2" key="1">
    <citation type="submission" date="2021-03" db="EMBL/GenBank/DDBJ databases">
        <authorList>
            <person name="Bekaert M."/>
        </authorList>
    </citation>
    <scope>NUCLEOTIDE SEQUENCE</scope>
</reference>